<keyword evidence="2" id="KW-1185">Reference proteome</keyword>
<organism evidence="1 2">
    <name type="scientific">Gryllus longicercus</name>
    <dbReference type="NCBI Taxonomy" id="2509291"/>
    <lineage>
        <taxon>Eukaryota</taxon>
        <taxon>Metazoa</taxon>
        <taxon>Ecdysozoa</taxon>
        <taxon>Arthropoda</taxon>
        <taxon>Hexapoda</taxon>
        <taxon>Insecta</taxon>
        <taxon>Pterygota</taxon>
        <taxon>Neoptera</taxon>
        <taxon>Polyneoptera</taxon>
        <taxon>Orthoptera</taxon>
        <taxon>Ensifera</taxon>
        <taxon>Gryllidea</taxon>
        <taxon>Grylloidea</taxon>
        <taxon>Gryllidae</taxon>
        <taxon>Gryllinae</taxon>
        <taxon>Gryllus</taxon>
    </lineage>
</organism>
<proteinExistence type="predicted"/>
<protein>
    <submittedName>
        <fullName evidence="1">Uncharacterized protein</fullName>
    </submittedName>
</protein>
<evidence type="ECO:0000313" key="1">
    <source>
        <dbReference type="EMBL" id="KAK7794653.1"/>
    </source>
</evidence>
<accession>A0AAN9VQD7</accession>
<dbReference type="EMBL" id="JAZDUA010000325">
    <property type="protein sequence ID" value="KAK7794653.1"/>
    <property type="molecule type" value="Genomic_DNA"/>
</dbReference>
<dbReference type="Proteomes" id="UP001378592">
    <property type="component" value="Unassembled WGS sequence"/>
</dbReference>
<evidence type="ECO:0000313" key="2">
    <source>
        <dbReference type="Proteomes" id="UP001378592"/>
    </source>
</evidence>
<comment type="caution">
    <text evidence="1">The sequence shown here is derived from an EMBL/GenBank/DDBJ whole genome shotgun (WGS) entry which is preliminary data.</text>
</comment>
<name>A0AAN9VQD7_9ORTH</name>
<gene>
    <name evidence="1" type="ORF">R5R35_004444</name>
</gene>
<reference evidence="1 2" key="1">
    <citation type="submission" date="2024-03" db="EMBL/GenBank/DDBJ databases">
        <title>The genome assembly and annotation of the cricket Gryllus longicercus Weissman &amp; Gray.</title>
        <authorList>
            <person name="Szrajer S."/>
            <person name="Gray D."/>
            <person name="Ylla G."/>
        </authorList>
    </citation>
    <scope>NUCLEOTIDE SEQUENCE [LARGE SCALE GENOMIC DNA]</scope>
    <source>
        <strain evidence="1">DAG 2021-001</strain>
        <tissue evidence="1">Whole body minus gut</tissue>
    </source>
</reference>
<sequence length="119" mass="13267">MDSTEALDENIIKVDVVQLKPSDGVGECLWNYTELGEMRTVESSVNEESCAELPSVVVAVLPMKEVAESTAEEQDSLALKSFRDTSKFQNEYSPGFLVQWLCNVPGFKKSFIHDKNCNT</sequence>
<dbReference type="AlphaFoldDB" id="A0AAN9VQD7"/>